<comment type="caution">
    <text evidence="2">The sequence shown here is derived from an EMBL/GenBank/DDBJ whole genome shotgun (WGS) entry which is preliminary data.</text>
</comment>
<reference evidence="2" key="1">
    <citation type="submission" date="2022-08" db="EMBL/GenBank/DDBJ databases">
        <title>Reclassification of Massilia species as members of the genera Telluria, Duganella, Pseudoduganella, Mokoshia gen. nov. and Zemynaea gen. nov. using orthogonal and non-orthogonal genome-based approaches.</title>
        <authorList>
            <person name="Bowman J.P."/>
        </authorList>
    </citation>
    <scope>NUCLEOTIDE SEQUENCE</scope>
    <source>
        <strain evidence="2">LMG 11547</strain>
    </source>
</reference>
<evidence type="ECO:0000313" key="2">
    <source>
        <dbReference type="EMBL" id="MCS0631253.1"/>
    </source>
</evidence>
<evidence type="ECO:0000259" key="1">
    <source>
        <dbReference type="PROSITE" id="PS51085"/>
    </source>
</evidence>
<dbReference type="InterPro" id="IPR001041">
    <property type="entry name" value="2Fe-2S_ferredoxin-type"/>
</dbReference>
<dbReference type="Pfam" id="PF00111">
    <property type="entry name" value="Fer2"/>
    <property type="match status" value="1"/>
</dbReference>
<dbReference type="Gene3D" id="3.10.20.30">
    <property type="match status" value="1"/>
</dbReference>
<dbReference type="Proteomes" id="UP001165263">
    <property type="component" value="Unassembled WGS sequence"/>
</dbReference>
<keyword evidence="3" id="KW-1185">Reference proteome</keyword>
<proteinExistence type="predicted"/>
<organism evidence="2 3">
    <name type="scientific">Telluria mixta</name>
    <dbReference type="NCBI Taxonomy" id="34071"/>
    <lineage>
        <taxon>Bacteria</taxon>
        <taxon>Pseudomonadati</taxon>
        <taxon>Pseudomonadota</taxon>
        <taxon>Betaproteobacteria</taxon>
        <taxon>Burkholderiales</taxon>
        <taxon>Oxalobacteraceae</taxon>
        <taxon>Telluria group</taxon>
        <taxon>Telluria</taxon>
    </lineage>
</organism>
<gene>
    <name evidence="2" type="ORF">NX786_18125</name>
</gene>
<dbReference type="PROSITE" id="PS00197">
    <property type="entry name" value="2FE2S_FER_1"/>
    <property type="match status" value="1"/>
</dbReference>
<dbReference type="InterPro" id="IPR036010">
    <property type="entry name" value="2Fe-2S_ferredoxin-like_sf"/>
</dbReference>
<name>A0ABT2C1J6_9BURK</name>
<dbReference type="InterPro" id="IPR012675">
    <property type="entry name" value="Beta-grasp_dom_sf"/>
</dbReference>
<dbReference type="EMBL" id="JANUHC010000006">
    <property type="protein sequence ID" value="MCS0631253.1"/>
    <property type="molecule type" value="Genomic_DNA"/>
</dbReference>
<dbReference type="InterPro" id="IPR006058">
    <property type="entry name" value="2Fe2S_fd_BS"/>
</dbReference>
<protein>
    <submittedName>
        <fullName evidence="2">2Fe-2S iron-sulfur cluster-binding protein</fullName>
    </submittedName>
</protein>
<dbReference type="RefSeq" id="WP_259450333.1">
    <property type="nucleotide sequence ID" value="NZ_CP119520.1"/>
</dbReference>
<dbReference type="PROSITE" id="PS51085">
    <property type="entry name" value="2FE2S_FER_2"/>
    <property type="match status" value="1"/>
</dbReference>
<evidence type="ECO:0000313" key="3">
    <source>
        <dbReference type="Proteomes" id="UP001165263"/>
    </source>
</evidence>
<feature type="domain" description="2Fe-2S ferredoxin-type" evidence="1">
    <location>
        <begin position="22"/>
        <end position="114"/>
    </location>
</feature>
<dbReference type="SUPFAM" id="SSF54292">
    <property type="entry name" value="2Fe-2S ferredoxin-like"/>
    <property type="match status" value="1"/>
</dbReference>
<accession>A0ABT2C1J6</accession>
<sequence>MLTFHSETASVGDLPPASARFYLVRFQDTDETVACRADESVLAALVRTGKKGVPVGCRGGGCGICKVTVRSGRFAKLKPMSRNRVSEADELAHNVLACCICPQSDIEVRVIGKLSERLATDRTGRTL</sequence>